<dbReference type="Proteomes" id="UP000821845">
    <property type="component" value="Chromosome 10"/>
</dbReference>
<proteinExistence type="predicted"/>
<reference evidence="1" key="1">
    <citation type="submission" date="2020-05" db="EMBL/GenBank/DDBJ databases">
        <title>Large-scale comparative analyses of tick genomes elucidate their genetic diversity and vector capacities.</title>
        <authorList>
            <person name="Jia N."/>
            <person name="Wang J."/>
            <person name="Shi W."/>
            <person name="Du L."/>
            <person name="Sun Y."/>
            <person name="Zhan W."/>
            <person name="Jiang J."/>
            <person name="Wang Q."/>
            <person name="Zhang B."/>
            <person name="Ji P."/>
            <person name="Sakyi L.B."/>
            <person name="Cui X."/>
            <person name="Yuan T."/>
            <person name="Jiang B."/>
            <person name="Yang W."/>
            <person name="Lam T.T.-Y."/>
            <person name="Chang Q."/>
            <person name="Ding S."/>
            <person name="Wang X."/>
            <person name="Zhu J."/>
            <person name="Ruan X."/>
            <person name="Zhao L."/>
            <person name="Wei J."/>
            <person name="Que T."/>
            <person name="Du C."/>
            <person name="Cheng J."/>
            <person name="Dai P."/>
            <person name="Han X."/>
            <person name="Huang E."/>
            <person name="Gao Y."/>
            <person name="Liu J."/>
            <person name="Shao H."/>
            <person name="Ye R."/>
            <person name="Li L."/>
            <person name="Wei W."/>
            <person name="Wang X."/>
            <person name="Wang C."/>
            <person name="Yang T."/>
            <person name="Huo Q."/>
            <person name="Li W."/>
            <person name="Guo W."/>
            <person name="Chen H."/>
            <person name="Zhou L."/>
            <person name="Ni X."/>
            <person name="Tian J."/>
            <person name="Zhou Y."/>
            <person name="Sheng Y."/>
            <person name="Liu T."/>
            <person name="Pan Y."/>
            <person name="Xia L."/>
            <person name="Li J."/>
            <person name="Zhao F."/>
            <person name="Cao W."/>
        </authorList>
    </citation>
    <scope>NUCLEOTIDE SEQUENCE</scope>
    <source>
        <strain evidence="1">Hyas-2018</strain>
    </source>
</reference>
<accession>A0ACB7T8L2</accession>
<keyword evidence="2" id="KW-1185">Reference proteome</keyword>
<comment type="caution">
    <text evidence="1">The sequence shown here is derived from an EMBL/GenBank/DDBJ whole genome shotgun (WGS) entry which is preliminary data.</text>
</comment>
<organism evidence="1 2">
    <name type="scientific">Hyalomma asiaticum</name>
    <name type="common">Tick</name>
    <dbReference type="NCBI Taxonomy" id="266040"/>
    <lineage>
        <taxon>Eukaryota</taxon>
        <taxon>Metazoa</taxon>
        <taxon>Ecdysozoa</taxon>
        <taxon>Arthropoda</taxon>
        <taxon>Chelicerata</taxon>
        <taxon>Arachnida</taxon>
        <taxon>Acari</taxon>
        <taxon>Parasitiformes</taxon>
        <taxon>Ixodida</taxon>
        <taxon>Ixodoidea</taxon>
        <taxon>Ixodidae</taxon>
        <taxon>Hyalomminae</taxon>
        <taxon>Hyalomma</taxon>
    </lineage>
</organism>
<protein>
    <submittedName>
        <fullName evidence="1">Uncharacterized protein</fullName>
    </submittedName>
</protein>
<evidence type="ECO:0000313" key="1">
    <source>
        <dbReference type="EMBL" id="KAH6942596.1"/>
    </source>
</evidence>
<evidence type="ECO:0000313" key="2">
    <source>
        <dbReference type="Proteomes" id="UP000821845"/>
    </source>
</evidence>
<sequence>MRIVDSFGTAEGGDLATLARFSYQFFLAVPGAISLPPGSAHPTRIRGHRQLFLDPASRQPPVQQFEQRRQQRPAHQRGPGDHDRTGRGVGTSLQPLLACLSRSGRLVAIVGQPLRQRHRRGLLLPSRTSWTCCPPGPPCRASPCLEDHLQGVLSCGSRQGPWLFNIVVAVVLYGPARPPRAIPEGPPPAEAFCSPAGGSWLLNVVLVLLGLGRLAWPIPAVTASADIQEAESIYRGRVSGSISTSAATAGRANHLTADVQPIPRDRIADGSSACATGAEPFPGRHQVFFPVPQPLRSTEGGGCPHEYGSASWTGCVHFLMRHLERDHRSRIEETLFTCSRCGENLSTRPPRPSDVPGAAPVPAVHSILFHGRGPA</sequence>
<gene>
    <name evidence="1" type="ORF">HPB50_008253</name>
</gene>
<dbReference type="EMBL" id="CM023490">
    <property type="protein sequence ID" value="KAH6942596.1"/>
    <property type="molecule type" value="Genomic_DNA"/>
</dbReference>
<name>A0ACB7T8L2_HYAAI</name>